<organism evidence="12">
    <name type="scientific">Lepeophtheirus salmonis</name>
    <name type="common">Salmon louse</name>
    <name type="synonym">Caligus salmonis</name>
    <dbReference type="NCBI Taxonomy" id="72036"/>
    <lineage>
        <taxon>Eukaryota</taxon>
        <taxon>Metazoa</taxon>
        <taxon>Ecdysozoa</taxon>
        <taxon>Arthropoda</taxon>
        <taxon>Crustacea</taxon>
        <taxon>Multicrustacea</taxon>
        <taxon>Hexanauplia</taxon>
        <taxon>Copepoda</taxon>
        <taxon>Siphonostomatoida</taxon>
        <taxon>Caligidae</taxon>
        <taxon>Lepeophtheirus</taxon>
    </lineage>
</organism>
<dbReference type="OrthoDB" id="10035564at2759"/>
<dbReference type="InterPro" id="IPR003929">
    <property type="entry name" value="K_chnl_BK_asu"/>
</dbReference>
<keyword evidence="5" id="KW-0631">Potassium channel</keyword>
<keyword evidence="4" id="KW-0812">Transmembrane</keyword>
<evidence type="ECO:0000256" key="1">
    <source>
        <dbReference type="ARBA" id="ARBA00004141"/>
    </source>
</evidence>
<dbReference type="Pfam" id="PF22614">
    <property type="entry name" value="Slo-like_RCK"/>
    <property type="match status" value="2"/>
</dbReference>
<keyword evidence="6" id="KW-0630">Potassium</keyword>
<protein>
    <submittedName>
        <fullName evidence="12">Slowpoke [Drosophila melanogaster]</fullName>
    </submittedName>
</protein>
<dbReference type="PRINTS" id="PR01449">
    <property type="entry name" value="BKCHANNELA"/>
</dbReference>
<evidence type="ECO:0000256" key="5">
    <source>
        <dbReference type="ARBA" id="ARBA00022826"/>
    </source>
</evidence>
<accession>A0A0K2UBH4</accession>
<evidence type="ECO:0000256" key="2">
    <source>
        <dbReference type="ARBA" id="ARBA00022448"/>
    </source>
</evidence>
<comment type="subcellular location">
    <subcellularLocation>
        <location evidence="1">Membrane</location>
        <topology evidence="1">Multi-pass membrane protein</topology>
    </subcellularLocation>
</comment>
<keyword evidence="3" id="KW-0633">Potassium transport</keyword>
<evidence type="ECO:0000256" key="9">
    <source>
        <dbReference type="ARBA" id="ARBA00023136"/>
    </source>
</evidence>
<dbReference type="PANTHER" id="PTHR10027:SF33">
    <property type="entry name" value="CALCIUM-ACTIVATED POTASSIUM CHANNEL SUBUNIT ALPHA-1-RELATED"/>
    <property type="match status" value="1"/>
</dbReference>
<evidence type="ECO:0000256" key="10">
    <source>
        <dbReference type="ARBA" id="ARBA00023303"/>
    </source>
</evidence>
<keyword evidence="10" id="KW-0407">Ion channel</keyword>
<keyword evidence="8" id="KW-0406">Ion transport</keyword>
<gene>
    <name evidence="12" type="primary">slo</name>
</gene>
<evidence type="ECO:0000256" key="7">
    <source>
        <dbReference type="ARBA" id="ARBA00022989"/>
    </source>
</evidence>
<dbReference type="GO" id="GO:0060072">
    <property type="term" value="F:large conductance calcium-activated potassium channel activity"/>
    <property type="evidence" value="ECO:0007669"/>
    <property type="project" value="TreeGrafter"/>
</dbReference>
<dbReference type="PANTHER" id="PTHR10027">
    <property type="entry name" value="CALCIUM-ACTIVATED POTASSIUM CHANNEL ALPHA CHAIN"/>
    <property type="match status" value="1"/>
</dbReference>
<proteinExistence type="predicted"/>
<evidence type="ECO:0000256" key="3">
    <source>
        <dbReference type="ARBA" id="ARBA00022538"/>
    </source>
</evidence>
<dbReference type="InterPro" id="IPR003148">
    <property type="entry name" value="RCK_N"/>
</dbReference>
<name>A0A0K2UBH4_LEPSM</name>
<keyword evidence="7" id="KW-1133">Transmembrane helix</keyword>
<dbReference type="Pfam" id="PF03493">
    <property type="entry name" value="BK_channel_a"/>
    <property type="match status" value="1"/>
</dbReference>
<evidence type="ECO:0000259" key="11">
    <source>
        <dbReference type="PROSITE" id="PS51201"/>
    </source>
</evidence>
<dbReference type="GO" id="GO:0045211">
    <property type="term" value="C:postsynaptic membrane"/>
    <property type="evidence" value="ECO:0007669"/>
    <property type="project" value="TreeGrafter"/>
</dbReference>
<evidence type="ECO:0000256" key="6">
    <source>
        <dbReference type="ARBA" id="ARBA00022958"/>
    </source>
</evidence>
<sequence length="543" mass="61849">MLNAYDLQRVKAANASACLVIANKFCEEPDAEDVANIMRVISLKNYCENTRVIIQLMQYHNKGYLLNIPGWDWRRDDQAVCINELKLGFIAQSCLAPGFSTLVSNLVIMGDDGDGSKITPHWKQEYLNSSSRVVLAETLSPTFVGMKFIRAAEICYSKLNLLLLAIEERKYEGGEIYINPKDRIINANEIGLFITDSADSVKRAWYYCRKCHASIKNERQVTKCPCKRTAVRLLGDYAGKRSINKRILNDSMIESKQQQPIDLEGQSLNPNSAALFNITQRKRKKSQLSLIVEGSNQNKMKFDSTGMYHWCPAMDLSVCSMDRQKASMTVFKNHVVVAVFANPDSPLIGLRNLVMPLRASNIHYNDLIHIVIVGNAQYLQREWKLLQNMPKVHIFNGSPLSRADLRAVKIELCRMCVILSAKVPSRMEPVLADKEVILTNLNIKSMTFSADKTDDLDLVEKRIVHNTHSKRSYVLSELVQNKSNETRPRKESSNKIPTIVDLAFASNVRFLDDDEQIIMDDVELHKVRSEICFQQFIHSRCYF</sequence>
<keyword evidence="9" id="KW-0472">Membrane</keyword>
<dbReference type="EMBL" id="HACA01018049">
    <property type="protein sequence ID" value="CDW35410.1"/>
    <property type="molecule type" value="Transcribed_RNA"/>
</dbReference>
<reference evidence="12" key="1">
    <citation type="submission" date="2014-05" db="EMBL/GenBank/DDBJ databases">
        <authorList>
            <person name="Chronopoulou M."/>
        </authorList>
    </citation>
    <scope>NUCLEOTIDE SEQUENCE</scope>
    <source>
        <tissue evidence="12">Whole organism</tissue>
    </source>
</reference>
<keyword evidence="2" id="KW-0813">Transport</keyword>
<evidence type="ECO:0000256" key="8">
    <source>
        <dbReference type="ARBA" id="ARBA00023065"/>
    </source>
</evidence>
<feature type="domain" description="RCK N-terminal" evidence="11">
    <location>
        <begin position="332"/>
        <end position="478"/>
    </location>
</feature>
<evidence type="ECO:0000256" key="4">
    <source>
        <dbReference type="ARBA" id="ARBA00022692"/>
    </source>
</evidence>
<dbReference type="PROSITE" id="PS51201">
    <property type="entry name" value="RCK_N"/>
    <property type="match status" value="1"/>
</dbReference>
<evidence type="ECO:0000313" key="12">
    <source>
        <dbReference type="EMBL" id="CDW35410.1"/>
    </source>
</evidence>
<dbReference type="InterPro" id="IPR047871">
    <property type="entry name" value="K_chnl_Slo-like"/>
</dbReference>
<dbReference type="Gene3D" id="3.40.50.720">
    <property type="entry name" value="NAD(P)-binding Rossmann-like Domain"/>
    <property type="match status" value="2"/>
</dbReference>
<dbReference type="AlphaFoldDB" id="A0A0K2UBH4"/>